<accession>A0A081K595</accession>
<dbReference type="GO" id="GO:0004065">
    <property type="term" value="F:arylsulfatase activity"/>
    <property type="evidence" value="ECO:0007669"/>
    <property type="project" value="TreeGrafter"/>
</dbReference>
<dbReference type="PANTHER" id="PTHR46615:SF1">
    <property type="entry name" value="ARYLSULFATASE K"/>
    <property type="match status" value="1"/>
</dbReference>
<comment type="similarity">
    <text evidence="1">Belongs to the sulfatase family.</text>
</comment>
<dbReference type="EMBL" id="JOJP01000002">
    <property type="protein sequence ID" value="KEI69321.1"/>
    <property type="molecule type" value="Genomic_DNA"/>
</dbReference>
<dbReference type="Gene3D" id="3.40.720.10">
    <property type="entry name" value="Alkaline Phosphatase, subunit A"/>
    <property type="match status" value="1"/>
</dbReference>
<dbReference type="InterPro" id="IPR024607">
    <property type="entry name" value="Sulfatase_CS"/>
</dbReference>
<evidence type="ECO:0000313" key="4">
    <source>
        <dbReference type="EMBL" id="KEI69321.1"/>
    </source>
</evidence>
<reference evidence="4 5" key="1">
    <citation type="submission" date="2014-06" db="EMBL/GenBank/DDBJ databases">
        <title>Whole Genome Sequences of Three Symbiotic Endozoicomonas Bacteria.</title>
        <authorList>
            <person name="Neave M.J."/>
            <person name="Apprill A."/>
            <person name="Voolstra C.R."/>
        </authorList>
    </citation>
    <scope>NUCLEOTIDE SEQUENCE [LARGE SCALE GENOMIC DNA]</scope>
    <source>
        <strain evidence="4 5">DSM 22380</strain>
    </source>
</reference>
<dbReference type="PANTHER" id="PTHR46615">
    <property type="entry name" value="ARYLSULFATASE K"/>
    <property type="match status" value="1"/>
</dbReference>
<dbReference type="eggNOG" id="COG3119">
    <property type="taxonomic scope" value="Bacteria"/>
</dbReference>
<dbReference type="InterPro" id="IPR000917">
    <property type="entry name" value="Sulfatase_N"/>
</dbReference>
<evidence type="ECO:0000256" key="1">
    <source>
        <dbReference type="ARBA" id="ARBA00008779"/>
    </source>
</evidence>
<gene>
    <name evidence="4" type="ORF">GV64_24555</name>
</gene>
<dbReference type="STRING" id="305900.GV64_24555"/>
<dbReference type="InterPro" id="IPR051849">
    <property type="entry name" value="GAG-degrading_sulfatase"/>
</dbReference>
<keyword evidence="5" id="KW-1185">Reference proteome</keyword>
<dbReference type="InterPro" id="IPR017850">
    <property type="entry name" value="Alkaline_phosphatase_core_sf"/>
</dbReference>
<dbReference type="GO" id="GO:0015024">
    <property type="term" value="F:glucuronate-2-sulfatase activity"/>
    <property type="evidence" value="ECO:0007669"/>
    <property type="project" value="TreeGrafter"/>
</dbReference>
<protein>
    <recommendedName>
        <fullName evidence="3">Sulfatase N-terminal domain-containing protein</fullName>
    </recommendedName>
</protein>
<evidence type="ECO:0000256" key="2">
    <source>
        <dbReference type="ARBA" id="ARBA00022801"/>
    </source>
</evidence>
<dbReference type="PROSITE" id="PS00523">
    <property type="entry name" value="SULFATASE_1"/>
    <property type="match status" value="1"/>
</dbReference>
<sequence length="465" mass="52534">MIQSDEHSPFLSSIEGHKHIQTPNLQKLADRGCYFQSHYTVSPLCCPARSSWFTGQRPHKSQVYNNSIVFPKALPTIGGILNKQGIYTVHIGKVDGHMKAEDMGYSEMHRLWSPSVQDPGDMNISRSPVPVRSLVSIDGVARNEMYGPVENPFKQDEPAFKLTANWLATKAIELDQPWFVSLNTSKPHFPCFTSEELWNKYESCQDLPEFDASHPNALHPVTRSLRDHFQVDQYDEKALRGIRRGYVANVDWLDSKIGELVAVLEETGQLDNTVIIYTSDHGAMMGEFGLQWKCSMHETSARVPLIITGPGFEQGVINHTATDSMDLQATIFKIFNAERPDEWDGEPIQSLTINDNNRASMSEFHGHGTHSSSYLIRRGDWKYVYHFGEPAQLFNIANDPRESIDAVQTAIENPQVVDDLHSVLLGYLDPDKEYHRAEAFINKQLEEFKTGGFEMLSGGHALRTQ</sequence>
<dbReference type="SUPFAM" id="SSF53649">
    <property type="entry name" value="Alkaline phosphatase-like"/>
    <property type="match status" value="1"/>
</dbReference>
<feature type="domain" description="Sulfatase N-terminal" evidence="3">
    <location>
        <begin position="13"/>
        <end position="336"/>
    </location>
</feature>
<keyword evidence="2" id="KW-0378">Hydrolase</keyword>
<name>A0A081K595_9GAMM</name>
<evidence type="ECO:0000313" key="5">
    <source>
        <dbReference type="Proteomes" id="UP000027997"/>
    </source>
</evidence>
<dbReference type="Proteomes" id="UP000027997">
    <property type="component" value="Unassembled WGS sequence"/>
</dbReference>
<evidence type="ECO:0000259" key="3">
    <source>
        <dbReference type="Pfam" id="PF00884"/>
    </source>
</evidence>
<comment type="caution">
    <text evidence="4">The sequence shown here is derived from an EMBL/GenBank/DDBJ whole genome shotgun (WGS) entry which is preliminary data.</text>
</comment>
<dbReference type="AlphaFoldDB" id="A0A081K595"/>
<proteinExistence type="inferred from homology"/>
<organism evidence="4 5">
    <name type="scientific">Endozoicomonas elysicola</name>
    <dbReference type="NCBI Taxonomy" id="305900"/>
    <lineage>
        <taxon>Bacteria</taxon>
        <taxon>Pseudomonadati</taxon>
        <taxon>Pseudomonadota</taxon>
        <taxon>Gammaproteobacteria</taxon>
        <taxon>Oceanospirillales</taxon>
        <taxon>Endozoicomonadaceae</taxon>
        <taxon>Endozoicomonas</taxon>
    </lineage>
</organism>
<dbReference type="Pfam" id="PF00884">
    <property type="entry name" value="Sulfatase"/>
    <property type="match status" value="1"/>
</dbReference>